<protein>
    <recommendedName>
        <fullName evidence="3">DUF1877 family protein</fullName>
    </recommendedName>
</protein>
<keyword evidence="2" id="KW-1185">Reference proteome</keyword>
<dbReference type="EMBL" id="JBHTBS010000004">
    <property type="protein sequence ID" value="MFC7337583.1"/>
    <property type="molecule type" value="Genomic_DNA"/>
</dbReference>
<evidence type="ECO:0000313" key="1">
    <source>
        <dbReference type="EMBL" id="MFC7337583.1"/>
    </source>
</evidence>
<dbReference type="Proteomes" id="UP001596472">
    <property type="component" value="Unassembled WGS sequence"/>
</dbReference>
<gene>
    <name evidence="1" type="ORF">ACFQY0_10375</name>
</gene>
<comment type="caution">
    <text evidence="1">The sequence shown here is derived from an EMBL/GenBank/DDBJ whole genome shotgun (WGS) entry which is preliminary data.</text>
</comment>
<accession>A0ABW2L7F8</accession>
<name>A0ABW2L7F8_9BACT</name>
<evidence type="ECO:0000313" key="2">
    <source>
        <dbReference type="Proteomes" id="UP001596472"/>
    </source>
</evidence>
<dbReference type="RefSeq" id="WP_379712002.1">
    <property type="nucleotide sequence ID" value="NZ_JBHTBS010000004.1"/>
</dbReference>
<sequence length="236" mass="26591">MHPTGLTADNARVQRVSNFDELLRTRFENGVNALCWERRLDGDFEEVIRKLKLEGGINPLDEEELESLELSEAGKKAVEQMLSDMRKLRSLGLAPELNGVIGYERDDDPGLLRTDVYSFHADRATDEADTWLCTYLGPSSEGLKNEEALRHIDDPETRAMLLDDYGGKDDEGFAEYLADYCYDLHYAPRPGAEVYSFGVWNLWRIAVDYPGCPVPPCIHRAPDSLPGDPSRLLLIA</sequence>
<reference evidence="2" key="1">
    <citation type="journal article" date="2019" name="Int. J. Syst. Evol. Microbiol.">
        <title>The Global Catalogue of Microorganisms (GCM) 10K type strain sequencing project: providing services to taxonomists for standard genome sequencing and annotation.</title>
        <authorList>
            <consortium name="The Broad Institute Genomics Platform"/>
            <consortium name="The Broad Institute Genome Sequencing Center for Infectious Disease"/>
            <person name="Wu L."/>
            <person name="Ma J."/>
        </authorList>
    </citation>
    <scope>NUCLEOTIDE SEQUENCE [LARGE SCALE GENOMIC DNA]</scope>
    <source>
        <strain evidence="2">CGMCC 4.1467</strain>
    </source>
</reference>
<evidence type="ECO:0008006" key="3">
    <source>
        <dbReference type="Google" id="ProtNLM"/>
    </source>
</evidence>
<proteinExistence type="predicted"/>
<organism evidence="1 2">
    <name type="scientific">Haloferula chungangensis</name>
    <dbReference type="NCBI Taxonomy" id="1048331"/>
    <lineage>
        <taxon>Bacteria</taxon>
        <taxon>Pseudomonadati</taxon>
        <taxon>Verrucomicrobiota</taxon>
        <taxon>Verrucomicrobiia</taxon>
        <taxon>Verrucomicrobiales</taxon>
        <taxon>Verrucomicrobiaceae</taxon>
        <taxon>Haloferula</taxon>
    </lineage>
</organism>